<evidence type="ECO:0000313" key="3">
    <source>
        <dbReference type="Proteomes" id="UP000037136"/>
    </source>
</evidence>
<dbReference type="AlphaFoldDB" id="A0A2A9NZR8"/>
<comment type="caution">
    <text evidence="2">The sequence shown here is derived from an EMBL/GenBank/DDBJ whole genome shotgun (WGS) entry which is preliminary data.</text>
</comment>
<dbReference type="Proteomes" id="UP000037136">
    <property type="component" value="Unassembled WGS sequence"/>
</dbReference>
<evidence type="ECO:0008006" key="4">
    <source>
        <dbReference type="Google" id="ProtNLM"/>
    </source>
</evidence>
<evidence type="ECO:0000313" key="2">
    <source>
        <dbReference type="EMBL" id="PFH55178.1"/>
    </source>
</evidence>
<reference evidence="2 3" key="2">
    <citation type="journal article" date="2017" name="Sci. Rep.">
        <title>Ant-infecting Ophiocordyceps genomes reveal a high diversity of potential behavioral manipulation genes and a possible major role for enterotoxins.</title>
        <authorList>
            <person name="de Bekker C."/>
            <person name="Ohm R.A."/>
            <person name="Evans H.C."/>
            <person name="Brachmann A."/>
            <person name="Hughes D.P."/>
        </authorList>
    </citation>
    <scope>NUCLEOTIDE SEQUENCE [LARGE SCALE GENOMIC DNA]</scope>
    <source>
        <strain evidence="2 3">SC16a</strain>
    </source>
</reference>
<feature type="chain" id="PRO_5012428105" description="Extracellular membrane protein CFEM domain-containing protein" evidence="1">
    <location>
        <begin position="19"/>
        <end position="218"/>
    </location>
</feature>
<evidence type="ECO:0000256" key="1">
    <source>
        <dbReference type="SAM" id="SignalP"/>
    </source>
</evidence>
<sequence length="218" mass="24694">MMTLHIIILSLTTLAAIAVSLVTPSDCGLEFPACQWSTCYKTLDAAAKRLKPRGKQPWQQQPASDLLRFCTAGPAGHNDWPVFQPDQARIKAECAASTDGGPEFPELEQACDCVVRSWSSFFRYHECETDHCYQQLEFNHPSHGGLEKFCADVSVHGMEQVKKEMRMRSNRSWDEQWTSETYNCKNDEAVADACRCVYHQILQDQANQHVDDYSAIQV</sequence>
<dbReference type="EMBL" id="LAZP02001117">
    <property type="protein sequence ID" value="PFH55178.1"/>
    <property type="molecule type" value="Genomic_DNA"/>
</dbReference>
<keyword evidence="1" id="KW-0732">Signal</keyword>
<organism evidence="2 3">
    <name type="scientific">Ophiocordyceps unilateralis</name>
    <name type="common">Zombie-ant fungus</name>
    <name type="synonym">Torrubia unilateralis</name>
    <dbReference type="NCBI Taxonomy" id="268505"/>
    <lineage>
        <taxon>Eukaryota</taxon>
        <taxon>Fungi</taxon>
        <taxon>Dikarya</taxon>
        <taxon>Ascomycota</taxon>
        <taxon>Pezizomycotina</taxon>
        <taxon>Sordariomycetes</taxon>
        <taxon>Hypocreomycetidae</taxon>
        <taxon>Hypocreales</taxon>
        <taxon>Ophiocordycipitaceae</taxon>
        <taxon>Ophiocordyceps</taxon>
    </lineage>
</organism>
<reference evidence="2 3" key="1">
    <citation type="journal article" date="2015" name="BMC Genomics">
        <title>Gene expression during zombie ant biting behavior reflects the complexity underlying fungal parasitic behavioral manipulation.</title>
        <authorList>
            <person name="de Bekker C."/>
            <person name="Ohm R.A."/>
            <person name="Loreto R.G."/>
            <person name="Sebastian A."/>
            <person name="Albert I."/>
            <person name="Merrow M."/>
            <person name="Brachmann A."/>
            <person name="Hughes D.P."/>
        </authorList>
    </citation>
    <scope>NUCLEOTIDE SEQUENCE [LARGE SCALE GENOMIC DNA]</scope>
    <source>
        <strain evidence="2 3">SC16a</strain>
    </source>
</reference>
<accession>A0A2A9NZR8</accession>
<keyword evidence="3" id="KW-1185">Reference proteome</keyword>
<proteinExistence type="predicted"/>
<name>A0A2A9NZR8_OPHUN</name>
<protein>
    <recommendedName>
        <fullName evidence="4">Extracellular membrane protein CFEM domain-containing protein</fullName>
    </recommendedName>
</protein>
<gene>
    <name evidence="2" type="ORF">XA68_10496</name>
</gene>
<feature type="signal peptide" evidence="1">
    <location>
        <begin position="1"/>
        <end position="18"/>
    </location>
</feature>